<dbReference type="OrthoDB" id="26806at2157"/>
<dbReference type="EMBL" id="CP014750">
    <property type="protein sequence ID" value="AMQ18457.1"/>
    <property type="molecule type" value="Genomic_DNA"/>
</dbReference>
<evidence type="ECO:0000313" key="2">
    <source>
        <dbReference type="EMBL" id="AMQ18457.1"/>
    </source>
</evidence>
<reference evidence="3" key="1">
    <citation type="submission" date="2016-03" db="EMBL/GenBank/DDBJ databases">
        <authorList>
            <person name="Oger P.M."/>
        </authorList>
    </citation>
    <scope>NUCLEOTIDE SEQUENCE [LARGE SCALE GENOMIC DNA]</scope>
    <source>
        <strain evidence="3">OG-1</strain>
    </source>
</reference>
<name>A0A142CUK5_9EURY</name>
<keyword evidence="2" id="KW-0808">Transferase</keyword>
<dbReference type="AlphaFoldDB" id="A0A142CUK5"/>
<dbReference type="SMART" id="SM00530">
    <property type="entry name" value="HTH_XRE"/>
    <property type="match status" value="1"/>
</dbReference>
<dbReference type="PANTHER" id="PTHR40730:SF4">
    <property type="entry name" value="TRANSCRIPTIONAL REGULATOR"/>
    <property type="match status" value="1"/>
</dbReference>
<dbReference type="InterPro" id="IPR001387">
    <property type="entry name" value="Cro/C1-type_HTH"/>
</dbReference>
<dbReference type="SUPFAM" id="SSF47413">
    <property type="entry name" value="lambda repressor-like DNA-binding domains"/>
    <property type="match status" value="1"/>
</dbReference>
<keyword evidence="3" id="KW-1185">Reference proteome</keyword>
<dbReference type="InterPro" id="IPR019293">
    <property type="entry name" value="ThiN"/>
</dbReference>
<dbReference type="Pfam" id="PF13560">
    <property type="entry name" value="HTH_31"/>
    <property type="match status" value="1"/>
</dbReference>
<evidence type="ECO:0000313" key="3">
    <source>
        <dbReference type="Proteomes" id="UP000073604"/>
    </source>
</evidence>
<dbReference type="GO" id="GO:0016301">
    <property type="term" value="F:kinase activity"/>
    <property type="evidence" value="ECO:0007669"/>
    <property type="project" value="UniProtKB-KW"/>
</dbReference>
<dbReference type="Pfam" id="PF10120">
    <property type="entry name" value="ThiN"/>
    <property type="match status" value="1"/>
</dbReference>
<dbReference type="STRING" id="53952.A0127_04355"/>
<dbReference type="InterPro" id="IPR010982">
    <property type="entry name" value="Lambda_DNA-bd_dom_sf"/>
</dbReference>
<accession>A0A142CUK5</accession>
<keyword evidence="2" id="KW-0418">Kinase</keyword>
<dbReference type="PANTHER" id="PTHR40730">
    <property type="entry name" value="TRANSCRIPTIONAL REGULATOR PROTEIN-LIKE PROTEIN"/>
    <property type="match status" value="1"/>
</dbReference>
<dbReference type="Gene3D" id="1.10.260.40">
    <property type="entry name" value="lambda repressor-like DNA-binding domains"/>
    <property type="match status" value="1"/>
</dbReference>
<dbReference type="CDD" id="cd00093">
    <property type="entry name" value="HTH_XRE"/>
    <property type="match status" value="1"/>
</dbReference>
<dbReference type="GO" id="GO:0003677">
    <property type="term" value="F:DNA binding"/>
    <property type="evidence" value="ECO:0007669"/>
    <property type="project" value="InterPro"/>
</dbReference>
<dbReference type="PROSITE" id="PS50943">
    <property type="entry name" value="HTH_CROC1"/>
    <property type="match status" value="1"/>
</dbReference>
<feature type="domain" description="HTH cro/C1-type" evidence="1">
    <location>
        <begin position="26"/>
        <end position="74"/>
    </location>
</feature>
<dbReference type="GeneID" id="27139751"/>
<dbReference type="RefSeq" id="WP_062388430.1">
    <property type="nucleotide sequence ID" value="NZ_CP014750.1"/>
</dbReference>
<evidence type="ECO:0000259" key="1">
    <source>
        <dbReference type="PROSITE" id="PS50943"/>
    </source>
</evidence>
<dbReference type="InterPro" id="IPR036409">
    <property type="entry name" value="Aldolase_II/adducin_N_sf"/>
</dbReference>
<dbReference type="Proteomes" id="UP000073604">
    <property type="component" value="Chromosome"/>
</dbReference>
<protein>
    <submittedName>
        <fullName evidence="2">Phosphomethylpyrimidine kinase</fullName>
    </submittedName>
</protein>
<dbReference type="Gene3D" id="3.40.225.10">
    <property type="entry name" value="Class II aldolase/adducin N-terminal domain"/>
    <property type="match status" value="1"/>
</dbReference>
<sequence length="300" mass="33414">MKVPSVYIAEELMPYLRARISKILYSKGFTQAQIAAWLGTTQAMVSKYLSGRIKAPPREVEELLNVLAEEIARLIEDGARKDEIILFTTRRIIGLFREKTLCEHYSRYAGVSTELCSQFFSSTPEKDVLSELGIALRELLALEEFGDLIPEVRSNFAYALPEAKAPSDVASVPGRITLVKGRPFALPPEFGASKFTAGLLLEVMKRRPEIRSVVNIRYGKDIEKALKMMGFKTAKVKTGGMDEADAMRILAAPFEKEVHDAIIDEGGEGVEPLVYIFGRTPFEVLRKVEKLIGVLRGEVS</sequence>
<dbReference type="KEGG" id="tpep:A0127_04355"/>
<gene>
    <name evidence="2" type="ORF">A0127_04355</name>
</gene>
<organism evidence="2 3">
    <name type="scientific">Thermococcus peptonophilus</name>
    <dbReference type="NCBI Taxonomy" id="53952"/>
    <lineage>
        <taxon>Archaea</taxon>
        <taxon>Methanobacteriati</taxon>
        <taxon>Methanobacteriota</taxon>
        <taxon>Thermococci</taxon>
        <taxon>Thermococcales</taxon>
        <taxon>Thermococcaceae</taxon>
        <taxon>Thermococcus</taxon>
    </lineage>
</organism>
<proteinExistence type="predicted"/>
<dbReference type="SUPFAM" id="SSF53639">
    <property type="entry name" value="AraD/HMP-PK domain-like"/>
    <property type="match status" value="1"/>
</dbReference>